<evidence type="ECO:0000313" key="1">
    <source>
        <dbReference type="EMBL" id="KAE9382756.1"/>
    </source>
</evidence>
<dbReference type="OrthoDB" id="3183767at2759"/>
<dbReference type="Proteomes" id="UP000799118">
    <property type="component" value="Unassembled WGS sequence"/>
</dbReference>
<accession>A0A6A4GB98</accession>
<feature type="non-terminal residue" evidence="1">
    <location>
        <position position="1"/>
    </location>
</feature>
<reference evidence="1" key="1">
    <citation type="journal article" date="2019" name="Environ. Microbiol.">
        <title>Fungal ecological strategies reflected in gene transcription - a case study of two litter decomposers.</title>
        <authorList>
            <person name="Barbi F."/>
            <person name="Kohler A."/>
            <person name="Barry K."/>
            <person name="Baskaran P."/>
            <person name="Daum C."/>
            <person name="Fauchery L."/>
            <person name="Ihrmark K."/>
            <person name="Kuo A."/>
            <person name="LaButti K."/>
            <person name="Lipzen A."/>
            <person name="Morin E."/>
            <person name="Grigoriev I.V."/>
            <person name="Henrissat B."/>
            <person name="Lindahl B."/>
            <person name="Martin F."/>
        </authorList>
    </citation>
    <scope>NUCLEOTIDE SEQUENCE</scope>
    <source>
        <strain evidence="1">JB14</strain>
    </source>
</reference>
<dbReference type="AlphaFoldDB" id="A0A6A4GB98"/>
<proteinExistence type="predicted"/>
<evidence type="ECO:0000313" key="2">
    <source>
        <dbReference type="Proteomes" id="UP000799118"/>
    </source>
</evidence>
<keyword evidence="2" id="KW-1185">Reference proteome</keyword>
<protein>
    <submittedName>
        <fullName evidence="1">Uncharacterized protein</fullName>
    </submittedName>
</protein>
<gene>
    <name evidence="1" type="ORF">BT96DRAFT_845082</name>
</gene>
<organism evidence="1 2">
    <name type="scientific">Gymnopus androsaceus JB14</name>
    <dbReference type="NCBI Taxonomy" id="1447944"/>
    <lineage>
        <taxon>Eukaryota</taxon>
        <taxon>Fungi</taxon>
        <taxon>Dikarya</taxon>
        <taxon>Basidiomycota</taxon>
        <taxon>Agaricomycotina</taxon>
        <taxon>Agaricomycetes</taxon>
        <taxon>Agaricomycetidae</taxon>
        <taxon>Agaricales</taxon>
        <taxon>Marasmiineae</taxon>
        <taxon>Omphalotaceae</taxon>
        <taxon>Gymnopus</taxon>
    </lineage>
</organism>
<name>A0A6A4GB98_9AGAR</name>
<sequence>EWAWGFKAKCLSRVYFPKASSPEAFGFLDPACVLWVSYISKTCILRFNSHSVT</sequence>
<dbReference type="EMBL" id="ML771021">
    <property type="protein sequence ID" value="KAE9382756.1"/>
    <property type="molecule type" value="Genomic_DNA"/>
</dbReference>